<dbReference type="InterPro" id="IPR008966">
    <property type="entry name" value="Adhesion_dom_sf"/>
</dbReference>
<reference evidence="4" key="1">
    <citation type="journal article" date="2023" name="Front. Microbiol.">
        <title>Ralstonia chuxiongensis sp. nov., Ralstonia mojiangensis sp. nov., and Ralstonia soli sp. nov., isolated from tobacco fields, are three novel species in the family Burkholderiaceae.</title>
        <authorList>
            <person name="Lu C.H."/>
            <person name="Zhang Y.Y."/>
            <person name="Jiang N."/>
            <person name="Chen W."/>
            <person name="Shao X."/>
            <person name="Zhao Z.M."/>
            <person name="Lu W.L."/>
            <person name="Hu X."/>
            <person name="Xi Y.X."/>
            <person name="Zou S.Y."/>
            <person name="Wei Q.J."/>
            <person name="Lin Z.L."/>
            <person name="Gong L."/>
            <person name="Gai X.T."/>
            <person name="Zhang L.Q."/>
            <person name="Li J.Y."/>
            <person name="Jin Y."/>
            <person name="Xia Z.Y."/>
        </authorList>
    </citation>
    <scope>NUCLEOTIDE SEQUENCE [LARGE SCALE GENOMIC DNA]</scope>
    <source>
        <strain evidence="4">21YRMH01-3</strain>
    </source>
</reference>
<comment type="caution">
    <text evidence="3">The sequence shown here is derived from an EMBL/GenBank/DDBJ whole genome shotgun (WGS) entry which is preliminary data.</text>
</comment>
<dbReference type="GO" id="GO:0043709">
    <property type="term" value="P:cell adhesion involved in single-species biofilm formation"/>
    <property type="evidence" value="ECO:0007669"/>
    <property type="project" value="TreeGrafter"/>
</dbReference>
<keyword evidence="4" id="KW-1185">Reference proteome</keyword>
<gene>
    <name evidence="3" type="ORF">NKG59_10405</name>
</gene>
<dbReference type="Proteomes" id="UP001162793">
    <property type="component" value="Unassembled WGS sequence"/>
</dbReference>
<dbReference type="Gene3D" id="2.60.40.3310">
    <property type="match status" value="1"/>
</dbReference>
<dbReference type="PANTHER" id="PTHR33420">
    <property type="entry name" value="FIMBRIAL SUBUNIT ELFA-RELATED"/>
    <property type="match status" value="1"/>
</dbReference>
<feature type="domain" description="Fimbrial-type adhesion" evidence="2">
    <location>
        <begin position="199"/>
        <end position="330"/>
    </location>
</feature>
<evidence type="ECO:0000256" key="1">
    <source>
        <dbReference type="ARBA" id="ARBA00022729"/>
    </source>
</evidence>
<keyword evidence="1" id="KW-0732">Signal</keyword>
<organism evidence="3 4">
    <name type="scientific">Ralstonia chuxiongensis</name>
    <dbReference type="NCBI Taxonomy" id="2957504"/>
    <lineage>
        <taxon>Bacteria</taxon>
        <taxon>Pseudomonadati</taxon>
        <taxon>Pseudomonadota</taxon>
        <taxon>Betaproteobacteria</taxon>
        <taxon>Burkholderiales</taxon>
        <taxon>Burkholderiaceae</taxon>
        <taxon>Ralstonia</taxon>
    </lineage>
</organism>
<dbReference type="InterPro" id="IPR036937">
    <property type="entry name" value="Adhesion_dom_fimbrial_sf"/>
</dbReference>
<evidence type="ECO:0000313" key="3">
    <source>
        <dbReference type="EMBL" id="MCP1172770.1"/>
    </source>
</evidence>
<proteinExistence type="predicted"/>
<dbReference type="PANTHER" id="PTHR33420:SF3">
    <property type="entry name" value="FIMBRIAL SUBUNIT ELFA"/>
    <property type="match status" value="1"/>
</dbReference>
<dbReference type="AlphaFoldDB" id="A0AA42BH45"/>
<protein>
    <submittedName>
        <fullName evidence="3">Type 1 fimbrial protein</fullName>
    </submittedName>
</protein>
<evidence type="ECO:0000313" key="4">
    <source>
        <dbReference type="Proteomes" id="UP001162793"/>
    </source>
</evidence>
<dbReference type="InterPro" id="IPR050263">
    <property type="entry name" value="Bact_Fimbrial_Adh_Pro"/>
</dbReference>
<evidence type="ECO:0000259" key="2">
    <source>
        <dbReference type="Pfam" id="PF00419"/>
    </source>
</evidence>
<dbReference type="Gene3D" id="2.60.40.1090">
    <property type="entry name" value="Fimbrial-type adhesion domain"/>
    <property type="match status" value="1"/>
</dbReference>
<dbReference type="EMBL" id="JAMYWC010000003">
    <property type="protein sequence ID" value="MCP1172770.1"/>
    <property type="molecule type" value="Genomic_DNA"/>
</dbReference>
<accession>A0AA42BH45</accession>
<name>A0AA42BH45_9RALS</name>
<sequence length="331" mass="35349">MSKIFSMGSSNRLFGGFCVLVTTFWAIFFVAPAHAQTCSFINGNTNRTVTFTIPRNLSMPRNPPVGTVVWESSTHTHIGANEVFRCNAAYRVGVTSSVGGWQTVGQTEFPIGNTGLAWSLIANNRTIRSIYGSLTRPNNGASGFDRWQFKLVIKTIKSVSAGATIPGGDLGHYSIHEELNGLTFKTSNQASVSTLSCKTPDVTVKMGDQNRVRHFNGVGTSLAPVNFSIALKECPEGLTKVSYLLKPNTQIVDAARSVVALDATSIAKGVGLQILDEGGKPAVLNKKIAFSGYETVGGNFSIPFKAAYHQTAPVVEAGSANSSLTLVMSYE</sequence>
<dbReference type="SUPFAM" id="SSF49401">
    <property type="entry name" value="Bacterial adhesins"/>
    <property type="match status" value="1"/>
</dbReference>
<dbReference type="RefSeq" id="WP_253536649.1">
    <property type="nucleotide sequence ID" value="NZ_JAMYWC010000003.1"/>
</dbReference>
<dbReference type="InterPro" id="IPR000259">
    <property type="entry name" value="Adhesion_dom_fimbrial"/>
</dbReference>
<dbReference type="Pfam" id="PF00419">
    <property type="entry name" value="Fimbrial"/>
    <property type="match status" value="1"/>
</dbReference>
<dbReference type="GO" id="GO:0009289">
    <property type="term" value="C:pilus"/>
    <property type="evidence" value="ECO:0007669"/>
    <property type="project" value="InterPro"/>
</dbReference>